<keyword evidence="1" id="KW-1133">Transmembrane helix</keyword>
<accession>A0ABW6JUK7</accession>
<organism evidence="2 3">
    <name type="scientific">Cytobacillus mangrovibacter</name>
    <dbReference type="NCBI Taxonomy" id="3299024"/>
    <lineage>
        <taxon>Bacteria</taxon>
        <taxon>Bacillati</taxon>
        <taxon>Bacillota</taxon>
        <taxon>Bacilli</taxon>
        <taxon>Bacillales</taxon>
        <taxon>Bacillaceae</taxon>
        <taxon>Cytobacillus</taxon>
    </lineage>
</organism>
<feature type="transmembrane region" description="Helical" evidence="1">
    <location>
        <begin position="38"/>
        <end position="61"/>
    </location>
</feature>
<proteinExistence type="predicted"/>
<dbReference type="EMBL" id="JBIACJ010000002">
    <property type="protein sequence ID" value="MFE8695563.1"/>
    <property type="molecule type" value="Genomic_DNA"/>
</dbReference>
<protein>
    <recommendedName>
        <fullName evidence="4">DUF4367 domain-containing protein</fullName>
    </recommendedName>
</protein>
<dbReference type="RefSeq" id="WP_389215899.1">
    <property type="nucleotide sequence ID" value="NZ_JBIACJ010000002.1"/>
</dbReference>
<evidence type="ECO:0000313" key="2">
    <source>
        <dbReference type="EMBL" id="MFE8695563.1"/>
    </source>
</evidence>
<comment type="caution">
    <text evidence="2">The sequence shown here is derived from an EMBL/GenBank/DDBJ whole genome shotgun (WGS) entry which is preliminary data.</text>
</comment>
<evidence type="ECO:0000256" key="1">
    <source>
        <dbReference type="SAM" id="Phobius"/>
    </source>
</evidence>
<keyword evidence="1" id="KW-0472">Membrane</keyword>
<dbReference type="Proteomes" id="UP001601058">
    <property type="component" value="Unassembled WGS sequence"/>
</dbReference>
<name>A0ABW6JUK7_9BACI</name>
<reference evidence="2 3" key="1">
    <citation type="submission" date="2024-08" db="EMBL/GenBank/DDBJ databases">
        <title>Two novel Cytobacillus novel species.</title>
        <authorList>
            <person name="Liu G."/>
        </authorList>
    </citation>
    <scope>NUCLEOTIDE SEQUENCE [LARGE SCALE GENOMIC DNA]</scope>
    <source>
        <strain evidence="2 3">FJAT-53684</strain>
    </source>
</reference>
<sequence length="308" mass="35468">MKNKIQSYEEFERRLKNQTLPEMDYAAASAITRKKTPIFLRTSFITIVLTICISVSIAAAVNYTGWKLFDSEGNEVFEMRTMTEEELAPNHIYNQMYRDYEGIMEEVKKGLPKGQLKYFLVTEAYEEIGEYALTMLLNEEKIENVEQIPADISGFLHLKNEIQSDLVLKTGTMSYKIPESNIHLAEEMYKEAKEKNLDYIAKDGVLTTEVSSISLHYESKVMNFNEGRSIQMIINPGVKMITAGTLPDYTQLTEDGIDFLYGEHRIYFIKEAASQKLLISISTSWREDHFNEEEEKEALLEIAKTILN</sequence>
<keyword evidence="3" id="KW-1185">Reference proteome</keyword>
<keyword evidence="1" id="KW-0812">Transmembrane</keyword>
<evidence type="ECO:0000313" key="3">
    <source>
        <dbReference type="Proteomes" id="UP001601058"/>
    </source>
</evidence>
<gene>
    <name evidence="2" type="ORF">ACFYKT_04220</name>
</gene>
<evidence type="ECO:0008006" key="4">
    <source>
        <dbReference type="Google" id="ProtNLM"/>
    </source>
</evidence>